<dbReference type="NCBIfam" id="TIGR01366">
    <property type="entry name" value="serC_3"/>
    <property type="match status" value="1"/>
</dbReference>
<comment type="catalytic activity">
    <reaction evidence="12 13">
        <text>O-phospho-L-serine + 2-oxoglutarate = 3-phosphooxypyruvate + L-glutamate</text>
        <dbReference type="Rhea" id="RHEA:14329"/>
        <dbReference type="ChEBI" id="CHEBI:16810"/>
        <dbReference type="ChEBI" id="CHEBI:18110"/>
        <dbReference type="ChEBI" id="CHEBI:29985"/>
        <dbReference type="ChEBI" id="CHEBI:57524"/>
        <dbReference type="EC" id="2.6.1.52"/>
    </reaction>
</comment>
<sequence>MTDALRIPDDLKPLDGRFGAGPSKIQTGHLDALAATGSELMGTSHRQAPVKNTVGRVREGLAALFDLPDGYEVVLGNGGATAFWDIATFGLIEQKSQHLSFGEFSSKFAKAAEQAPWLDAPSVIKSEPGSRPDPVAEAGVDVYAWAHNETSTAVMAPVVRPEGTDAGSLVLVDATSGAGGLPVDLTQVDTYYFAPQKCFASDGGLWIALMSPAALERAARIAASDRHIPAFFDLPTAIDNSAKNQTYNTPSVATLFLMAEQLDWMNSEGGLKGMVERTTESSDALYGWAERTAYTTPYVADPAHRSLVIGTIDFDEAIDAAAIAATLRANGIVDTEPYRKLGRNQLRIAMYPAIDPADVEALTRCIDFVVENS</sequence>
<feature type="binding site" evidence="13">
    <location>
        <begin position="248"/>
        <end position="249"/>
    </location>
    <ligand>
        <name>pyridoxal 5'-phosphate</name>
        <dbReference type="ChEBI" id="CHEBI:597326"/>
    </ligand>
</feature>
<evidence type="ECO:0000256" key="11">
    <source>
        <dbReference type="ARBA" id="ARBA00047630"/>
    </source>
</evidence>
<keyword evidence="5 13" id="KW-0032">Aminotransferase</keyword>
<feature type="binding site" evidence="13">
    <location>
        <position position="173"/>
    </location>
    <ligand>
        <name>pyridoxal 5'-phosphate</name>
        <dbReference type="ChEBI" id="CHEBI:597326"/>
    </ligand>
</feature>
<evidence type="ECO:0000256" key="7">
    <source>
        <dbReference type="ARBA" id="ARBA00022679"/>
    </source>
</evidence>
<keyword evidence="6 13" id="KW-0028">Amino-acid biosynthesis</keyword>
<dbReference type="Gene3D" id="3.40.640.10">
    <property type="entry name" value="Type I PLP-dependent aspartate aminotransferase-like (Major domain)"/>
    <property type="match status" value="1"/>
</dbReference>
<evidence type="ECO:0000256" key="8">
    <source>
        <dbReference type="ARBA" id="ARBA00022898"/>
    </source>
</evidence>
<dbReference type="InterPro" id="IPR015421">
    <property type="entry name" value="PyrdxlP-dep_Trfase_major"/>
</dbReference>
<evidence type="ECO:0000256" key="4">
    <source>
        <dbReference type="ARBA" id="ARBA00022490"/>
    </source>
</evidence>
<feature type="domain" description="Aminotransferase class V" evidence="14">
    <location>
        <begin position="143"/>
        <end position="333"/>
    </location>
</feature>
<evidence type="ECO:0000256" key="5">
    <source>
        <dbReference type="ARBA" id="ARBA00022576"/>
    </source>
</evidence>
<name>A0ABP7IB45_9ACTN</name>
<evidence type="ECO:0000256" key="1">
    <source>
        <dbReference type="ARBA" id="ARBA00003483"/>
    </source>
</evidence>
<evidence type="ECO:0000259" key="14">
    <source>
        <dbReference type="Pfam" id="PF00266"/>
    </source>
</evidence>
<dbReference type="Proteomes" id="UP001501821">
    <property type="component" value="Unassembled WGS sequence"/>
</dbReference>
<protein>
    <recommendedName>
        <fullName evidence="13">Phosphoserine aminotransferase</fullName>
        <ecNumber evidence="13">2.6.1.52</ecNumber>
    </recommendedName>
    <alternativeName>
        <fullName evidence="13">Phosphohydroxythreonine aminotransferase</fullName>
        <shortName evidence="13">PSAT</shortName>
    </alternativeName>
</protein>
<dbReference type="Pfam" id="PF00266">
    <property type="entry name" value="Aminotran_5"/>
    <property type="match status" value="1"/>
</dbReference>
<feature type="binding site" evidence="13">
    <location>
        <position position="196"/>
    </location>
    <ligand>
        <name>pyridoxal 5'-phosphate</name>
        <dbReference type="ChEBI" id="CHEBI:597326"/>
    </ligand>
</feature>
<dbReference type="InterPro" id="IPR015424">
    <property type="entry name" value="PyrdxlP-dep_Trfase"/>
</dbReference>
<comment type="pathway">
    <text evidence="2 13">Amino-acid biosynthesis; L-serine biosynthesis; L-serine from 3-phospho-D-glycerate: step 2/3.</text>
</comment>
<comment type="subunit">
    <text evidence="13">Homodimer.</text>
</comment>
<evidence type="ECO:0000256" key="2">
    <source>
        <dbReference type="ARBA" id="ARBA00005099"/>
    </source>
</evidence>
<dbReference type="PIRSF" id="PIRSF000525">
    <property type="entry name" value="SerC"/>
    <property type="match status" value="1"/>
</dbReference>
<keyword evidence="8 13" id="KW-0663">Pyridoxal phosphate</keyword>
<feature type="binding site" evidence="13">
    <location>
        <position position="46"/>
    </location>
    <ligand>
        <name>L-glutamate</name>
        <dbReference type="ChEBI" id="CHEBI:29985"/>
    </ligand>
</feature>
<keyword evidence="4 13" id="KW-0963">Cytoplasm</keyword>
<comment type="catalytic activity">
    <reaction evidence="11 13">
        <text>4-(phosphooxy)-L-threonine + 2-oxoglutarate = (R)-3-hydroxy-2-oxo-4-phosphooxybutanoate + L-glutamate</text>
        <dbReference type="Rhea" id="RHEA:16573"/>
        <dbReference type="ChEBI" id="CHEBI:16810"/>
        <dbReference type="ChEBI" id="CHEBI:29985"/>
        <dbReference type="ChEBI" id="CHEBI:58452"/>
        <dbReference type="ChEBI" id="CHEBI:58538"/>
        <dbReference type="EC" id="2.6.1.52"/>
    </reaction>
</comment>
<keyword evidence="16" id="KW-1185">Reference proteome</keyword>
<dbReference type="HAMAP" id="MF_00160">
    <property type="entry name" value="SerC_aminotrans_5"/>
    <property type="match status" value="1"/>
</dbReference>
<accession>A0ABP7IB45</accession>
<dbReference type="InterPro" id="IPR022278">
    <property type="entry name" value="Pser_aminoTfrase"/>
</dbReference>
<evidence type="ECO:0000313" key="16">
    <source>
        <dbReference type="Proteomes" id="UP001501821"/>
    </source>
</evidence>
<keyword evidence="9 13" id="KW-0664">Pyridoxine biosynthesis</keyword>
<evidence type="ECO:0000256" key="3">
    <source>
        <dbReference type="ARBA" id="ARBA00006904"/>
    </source>
</evidence>
<dbReference type="EC" id="2.6.1.52" evidence="13"/>
<keyword evidence="7 13" id="KW-0808">Transferase</keyword>
<feature type="binding site" evidence="13">
    <location>
        <position position="104"/>
    </location>
    <ligand>
        <name>pyridoxal 5'-phosphate</name>
        <dbReference type="ChEBI" id="CHEBI:597326"/>
    </ligand>
</feature>
<comment type="caution">
    <text evidence="13">Lacks conserved residue(s) required for the propagation of feature annotation.</text>
</comment>
<gene>
    <name evidence="13 15" type="primary">serC</name>
    <name evidence="15" type="ORF">GCM10022242_15390</name>
</gene>
<comment type="function">
    <text evidence="1 13">Catalyzes the reversible conversion of 3-phosphohydroxypyruvate to phosphoserine and of 3-hydroxy-2-oxo-4-phosphonooxybutanoate to phosphohydroxythreonine.</text>
</comment>
<proteinExistence type="inferred from homology"/>
<dbReference type="PANTHER" id="PTHR21152:SF40">
    <property type="entry name" value="ALANINE--GLYOXYLATE AMINOTRANSFERASE"/>
    <property type="match status" value="1"/>
</dbReference>
<evidence type="ECO:0000256" key="12">
    <source>
        <dbReference type="ARBA" id="ARBA00049007"/>
    </source>
</evidence>
<evidence type="ECO:0000256" key="6">
    <source>
        <dbReference type="ARBA" id="ARBA00022605"/>
    </source>
</evidence>
<evidence type="ECO:0000256" key="13">
    <source>
        <dbReference type="HAMAP-Rule" id="MF_00160"/>
    </source>
</evidence>
<organism evidence="15 16">
    <name type="scientific">Nocardioides panacisoli</name>
    <dbReference type="NCBI Taxonomy" id="627624"/>
    <lineage>
        <taxon>Bacteria</taxon>
        <taxon>Bacillati</taxon>
        <taxon>Actinomycetota</taxon>
        <taxon>Actinomycetes</taxon>
        <taxon>Propionibacteriales</taxon>
        <taxon>Nocardioidaceae</taxon>
        <taxon>Nocardioides</taxon>
    </lineage>
</organism>
<comment type="cofactor">
    <cofactor evidence="13">
        <name>pyridoxal 5'-phosphate</name>
        <dbReference type="ChEBI" id="CHEBI:597326"/>
    </cofactor>
    <text evidence="13">Binds 1 pyridoxal phosphate per subunit.</text>
</comment>
<dbReference type="PANTHER" id="PTHR21152">
    <property type="entry name" value="AMINOTRANSFERASE CLASS V"/>
    <property type="match status" value="1"/>
</dbReference>
<comment type="subcellular location">
    <subcellularLocation>
        <location evidence="13">Cytoplasm</location>
    </subcellularLocation>
</comment>
<evidence type="ECO:0000313" key="15">
    <source>
        <dbReference type="EMBL" id="GAA3814138.1"/>
    </source>
</evidence>
<evidence type="ECO:0000256" key="10">
    <source>
        <dbReference type="ARBA" id="ARBA00023299"/>
    </source>
</evidence>
<dbReference type="SUPFAM" id="SSF53383">
    <property type="entry name" value="PLP-dependent transferases"/>
    <property type="match status" value="1"/>
</dbReference>
<evidence type="ECO:0000256" key="9">
    <source>
        <dbReference type="ARBA" id="ARBA00023096"/>
    </source>
</evidence>
<comment type="pathway">
    <text evidence="13">Cofactor biosynthesis; pyridoxine 5'-phosphate biosynthesis; pyridoxine 5'-phosphate from D-erythrose 4-phosphate: step 3/5.</text>
</comment>
<dbReference type="InterPro" id="IPR006272">
    <property type="entry name" value="Pser_aminoTfrase_mycobac"/>
</dbReference>
<feature type="binding site" evidence="13">
    <location>
        <begin position="80"/>
        <end position="81"/>
    </location>
    <ligand>
        <name>pyridoxal 5'-phosphate</name>
        <dbReference type="ChEBI" id="CHEBI:597326"/>
    </ligand>
</feature>
<dbReference type="InterPro" id="IPR015422">
    <property type="entry name" value="PyrdxlP-dep_Trfase_small"/>
</dbReference>
<comment type="caution">
    <text evidence="15">The sequence shown here is derived from an EMBL/GenBank/DDBJ whole genome shotgun (WGS) entry which is preliminary data.</text>
</comment>
<dbReference type="Gene3D" id="3.90.1150.10">
    <property type="entry name" value="Aspartate Aminotransferase, domain 1"/>
    <property type="match status" value="1"/>
</dbReference>
<reference evidence="16" key="1">
    <citation type="journal article" date="2019" name="Int. J. Syst. Evol. Microbiol.">
        <title>The Global Catalogue of Microorganisms (GCM) 10K type strain sequencing project: providing services to taxonomists for standard genome sequencing and annotation.</title>
        <authorList>
            <consortium name="The Broad Institute Genomics Platform"/>
            <consortium name="The Broad Institute Genome Sequencing Center for Infectious Disease"/>
            <person name="Wu L."/>
            <person name="Ma J."/>
        </authorList>
    </citation>
    <scope>NUCLEOTIDE SEQUENCE [LARGE SCALE GENOMIC DNA]</scope>
    <source>
        <strain evidence="16">JCM 16953</strain>
    </source>
</reference>
<feature type="binding site" evidence="13">
    <location>
        <position position="150"/>
    </location>
    <ligand>
        <name>pyridoxal 5'-phosphate</name>
        <dbReference type="ChEBI" id="CHEBI:597326"/>
    </ligand>
</feature>
<keyword evidence="10 13" id="KW-0718">Serine biosynthesis</keyword>
<dbReference type="EMBL" id="BAABAH010000004">
    <property type="protein sequence ID" value="GAA3814138.1"/>
    <property type="molecule type" value="Genomic_DNA"/>
</dbReference>
<dbReference type="InterPro" id="IPR000192">
    <property type="entry name" value="Aminotrans_V_dom"/>
</dbReference>
<comment type="similarity">
    <text evidence="3 13">Belongs to the class-V pyridoxal-phosphate-dependent aminotransferase family. SerC subfamily.</text>
</comment>
<feature type="modified residue" description="N6-(pyridoxal phosphate)lysine" evidence="13">
    <location>
        <position position="197"/>
    </location>
</feature>
<dbReference type="RefSeq" id="WP_344773997.1">
    <property type="nucleotide sequence ID" value="NZ_BAABAH010000004.1"/>
</dbReference>